<keyword evidence="7" id="KW-1185">Reference proteome</keyword>
<dbReference type="Proteomes" id="UP000095759">
    <property type="component" value="Unassembled WGS sequence"/>
</dbReference>
<protein>
    <submittedName>
        <fullName evidence="6">Transcriptional regulator</fullName>
    </submittedName>
</protein>
<dbReference type="GO" id="GO:0003677">
    <property type="term" value="F:DNA binding"/>
    <property type="evidence" value="ECO:0007669"/>
    <property type="project" value="UniProtKB-KW"/>
</dbReference>
<dbReference type="AlphaFoldDB" id="A0A1E5PJ02"/>
<reference evidence="6 7" key="1">
    <citation type="submission" date="2016-08" db="EMBL/GenBank/DDBJ databases">
        <title>Complete genome sequence of Streptomyces agglomeratus strain 6-3-2, a novel anti-MRSA actinomycete isolated from Wuli of Tebit, China.</title>
        <authorList>
            <person name="Chen X."/>
        </authorList>
    </citation>
    <scope>NUCLEOTIDE SEQUENCE [LARGE SCALE GENOMIC DNA]</scope>
    <source>
        <strain evidence="6 7">6-3-2</strain>
    </source>
</reference>
<sequence length="233" mass="25030">MPGGAAGPVLVDDRVPYLARLAEESRKALLAAGTELRYPARAVVLRKGEPSTHVLLVLDGWLKVTDGSQNGHEALLALRGPGDIVGESAALHGTSRSASLTALEPVRAVVVAAERFTAFLDAQPVAARKLMALITDRMRAGDRKRLELGACGVKERLARLLLELAEWHGERVPEGILVRVPLTQQELAGSVGASREAVTRLLSELRERGVVTTRRRSLVVVRPEVLRRIGGSA</sequence>
<comment type="caution">
    <text evidence="6">The sequence shown here is derived from an EMBL/GenBank/DDBJ whole genome shotgun (WGS) entry which is preliminary data.</text>
</comment>
<keyword evidence="2" id="KW-0238">DNA-binding</keyword>
<dbReference type="InterPro" id="IPR036388">
    <property type="entry name" value="WH-like_DNA-bd_sf"/>
</dbReference>
<dbReference type="PROSITE" id="PS50042">
    <property type="entry name" value="CNMP_BINDING_3"/>
    <property type="match status" value="1"/>
</dbReference>
<dbReference type="CDD" id="cd00038">
    <property type="entry name" value="CAP_ED"/>
    <property type="match status" value="1"/>
</dbReference>
<dbReference type="InterPro" id="IPR012318">
    <property type="entry name" value="HTH_CRP"/>
</dbReference>
<dbReference type="SMART" id="SM00419">
    <property type="entry name" value="HTH_CRP"/>
    <property type="match status" value="1"/>
</dbReference>
<keyword evidence="1" id="KW-0805">Transcription regulation</keyword>
<dbReference type="SMART" id="SM00100">
    <property type="entry name" value="cNMP"/>
    <property type="match status" value="1"/>
</dbReference>
<dbReference type="OrthoDB" id="41390at2"/>
<dbReference type="InterPro" id="IPR036390">
    <property type="entry name" value="WH_DNA-bd_sf"/>
</dbReference>
<dbReference type="CDD" id="cd00092">
    <property type="entry name" value="HTH_CRP"/>
    <property type="match status" value="1"/>
</dbReference>
<evidence type="ECO:0000313" key="6">
    <source>
        <dbReference type="EMBL" id="OEJ29482.1"/>
    </source>
</evidence>
<dbReference type="EMBL" id="MEHJ01000001">
    <property type="protein sequence ID" value="OEJ29482.1"/>
    <property type="molecule type" value="Genomic_DNA"/>
</dbReference>
<keyword evidence="3" id="KW-0804">Transcription</keyword>
<dbReference type="PRINTS" id="PR00034">
    <property type="entry name" value="HTHCRP"/>
</dbReference>
<evidence type="ECO:0000256" key="1">
    <source>
        <dbReference type="ARBA" id="ARBA00023015"/>
    </source>
</evidence>
<evidence type="ECO:0000256" key="3">
    <source>
        <dbReference type="ARBA" id="ARBA00023163"/>
    </source>
</evidence>
<dbReference type="PANTHER" id="PTHR24567">
    <property type="entry name" value="CRP FAMILY TRANSCRIPTIONAL REGULATORY PROTEIN"/>
    <property type="match status" value="1"/>
</dbReference>
<gene>
    <name evidence="6" type="ORF">AS594_16050</name>
</gene>
<evidence type="ECO:0000256" key="2">
    <source>
        <dbReference type="ARBA" id="ARBA00023125"/>
    </source>
</evidence>
<proteinExistence type="predicted"/>
<dbReference type="GO" id="GO:0005829">
    <property type="term" value="C:cytosol"/>
    <property type="evidence" value="ECO:0007669"/>
    <property type="project" value="TreeGrafter"/>
</dbReference>
<feature type="domain" description="Cyclic nucleotide-binding" evidence="4">
    <location>
        <begin position="17"/>
        <end position="137"/>
    </location>
</feature>
<dbReference type="RefSeq" id="WP_069930547.1">
    <property type="nucleotide sequence ID" value="NZ_MEHI01000001.1"/>
</dbReference>
<dbReference type="PROSITE" id="PS51063">
    <property type="entry name" value="HTH_CRP_2"/>
    <property type="match status" value="1"/>
</dbReference>
<dbReference type="Gene3D" id="2.60.120.10">
    <property type="entry name" value="Jelly Rolls"/>
    <property type="match status" value="1"/>
</dbReference>
<organism evidence="6 7">
    <name type="scientific">Streptomyces agglomeratus</name>
    <dbReference type="NCBI Taxonomy" id="285458"/>
    <lineage>
        <taxon>Bacteria</taxon>
        <taxon>Bacillati</taxon>
        <taxon>Actinomycetota</taxon>
        <taxon>Actinomycetes</taxon>
        <taxon>Kitasatosporales</taxon>
        <taxon>Streptomycetaceae</taxon>
        <taxon>Streptomyces</taxon>
    </lineage>
</organism>
<dbReference type="SUPFAM" id="SSF51206">
    <property type="entry name" value="cAMP-binding domain-like"/>
    <property type="match status" value="1"/>
</dbReference>
<dbReference type="Pfam" id="PF00027">
    <property type="entry name" value="cNMP_binding"/>
    <property type="match status" value="1"/>
</dbReference>
<dbReference type="InterPro" id="IPR050397">
    <property type="entry name" value="Env_Response_Regulators"/>
</dbReference>
<evidence type="ECO:0000313" key="7">
    <source>
        <dbReference type="Proteomes" id="UP000095759"/>
    </source>
</evidence>
<dbReference type="PANTHER" id="PTHR24567:SF74">
    <property type="entry name" value="HTH-TYPE TRANSCRIPTIONAL REGULATOR ARCR"/>
    <property type="match status" value="1"/>
</dbReference>
<name>A0A1E5PJ02_9ACTN</name>
<dbReference type="InterPro" id="IPR018490">
    <property type="entry name" value="cNMP-bd_dom_sf"/>
</dbReference>
<dbReference type="Gene3D" id="1.10.10.10">
    <property type="entry name" value="Winged helix-like DNA-binding domain superfamily/Winged helix DNA-binding domain"/>
    <property type="match status" value="1"/>
</dbReference>
<dbReference type="InterPro" id="IPR000595">
    <property type="entry name" value="cNMP-bd_dom"/>
</dbReference>
<dbReference type="SUPFAM" id="SSF46785">
    <property type="entry name" value="Winged helix' DNA-binding domain"/>
    <property type="match status" value="1"/>
</dbReference>
<evidence type="ECO:0000259" key="5">
    <source>
        <dbReference type="PROSITE" id="PS51063"/>
    </source>
</evidence>
<dbReference type="Pfam" id="PF13545">
    <property type="entry name" value="HTH_Crp_2"/>
    <property type="match status" value="1"/>
</dbReference>
<dbReference type="GO" id="GO:0003700">
    <property type="term" value="F:DNA-binding transcription factor activity"/>
    <property type="evidence" value="ECO:0007669"/>
    <property type="project" value="TreeGrafter"/>
</dbReference>
<evidence type="ECO:0000259" key="4">
    <source>
        <dbReference type="PROSITE" id="PS50042"/>
    </source>
</evidence>
<dbReference type="InterPro" id="IPR014710">
    <property type="entry name" value="RmlC-like_jellyroll"/>
</dbReference>
<feature type="domain" description="HTH crp-type" evidence="5">
    <location>
        <begin position="151"/>
        <end position="224"/>
    </location>
</feature>
<accession>A0A1E5PJ02</accession>